<dbReference type="EC" id="2.7.1.148" evidence="2 10"/>
<dbReference type="OrthoDB" id="9809438at2"/>
<evidence type="ECO:0000256" key="2">
    <source>
        <dbReference type="ARBA" id="ARBA00012052"/>
    </source>
</evidence>
<evidence type="ECO:0000313" key="14">
    <source>
        <dbReference type="Proteomes" id="UP000237222"/>
    </source>
</evidence>
<keyword evidence="7 10" id="KW-0067">ATP-binding</keyword>
<evidence type="ECO:0000256" key="10">
    <source>
        <dbReference type="HAMAP-Rule" id="MF_00061"/>
    </source>
</evidence>
<evidence type="ECO:0000256" key="6">
    <source>
        <dbReference type="ARBA" id="ARBA00022777"/>
    </source>
</evidence>
<keyword evidence="5 10" id="KW-0547">Nucleotide-binding</keyword>
<dbReference type="PIRSF" id="PIRSF010376">
    <property type="entry name" value="IspE"/>
    <property type="match status" value="1"/>
</dbReference>
<dbReference type="InterPro" id="IPR004424">
    <property type="entry name" value="IspE"/>
</dbReference>
<comment type="function">
    <text evidence="10">Catalyzes the phosphorylation of the position 2 hydroxy group of 4-diphosphocytidyl-2C-methyl-D-erythritol.</text>
</comment>
<dbReference type="Pfam" id="PF00288">
    <property type="entry name" value="GHMP_kinases_N"/>
    <property type="match status" value="1"/>
</dbReference>
<dbReference type="GO" id="GO:0019288">
    <property type="term" value="P:isopentenyl diphosphate biosynthetic process, methylerythritol 4-phosphate pathway"/>
    <property type="evidence" value="ECO:0007669"/>
    <property type="project" value="UniProtKB-UniRule"/>
</dbReference>
<evidence type="ECO:0000256" key="7">
    <source>
        <dbReference type="ARBA" id="ARBA00022840"/>
    </source>
</evidence>
<evidence type="ECO:0000256" key="1">
    <source>
        <dbReference type="ARBA" id="ARBA00009684"/>
    </source>
</evidence>
<comment type="similarity">
    <text evidence="1 10">Belongs to the GHMP kinase family. IspE subfamily.</text>
</comment>
<dbReference type="Gene3D" id="3.30.230.10">
    <property type="match status" value="1"/>
</dbReference>
<dbReference type="SUPFAM" id="SSF55060">
    <property type="entry name" value="GHMP Kinase, C-terminal domain"/>
    <property type="match status" value="1"/>
</dbReference>
<keyword evidence="8 10" id="KW-0414">Isoprene biosynthesis</keyword>
<name>A0A2S4HHM8_9GAMM</name>
<feature type="domain" description="GHMP kinase N-terminal" evidence="11">
    <location>
        <begin position="66"/>
        <end position="144"/>
    </location>
</feature>
<dbReference type="GO" id="GO:0016114">
    <property type="term" value="P:terpenoid biosynthetic process"/>
    <property type="evidence" value="ECO:0007669"/>
    <property type="project" value="UniProtKB-UniRule"/>
</dbReference>
<evidence type="ECO:0000256" key="8">
    <source>
        <dbReference type="ARBA" id="ARBA00023229"/>
    </source>
</evidence>
<feature type="active site" evidence="10">
    <location>
        <position position="137"/>
    </location>
</feature>
<dbReference type="InterPro" id="IPR036554">
    <property type="entry name" value="GHMP_kinase_C_sf"/>
</dbReference>
<reference evidence="13" key="1">
    <citation type="submission" date="2018-01" db="EMBL/GenBank/DDBJ databases">
        <authorList>
            <person name="Yu X.-D."/>
        </authorList>
    </citation>
    <scope>NUCLEOTIDE SEQUENCE</scope>
    <source>
        <strain evidence="13">ZX-21</strain>
    </source>
</reference>
<organism evidence="13 14">
    <name type="scientific">Zhongshania marina</name>
    <dbReference type="NCBI Taxonomy" id="2304603"/>
    <lineage>
        <taxon>Bacteria</taxon>
        <taxon>Pseudomonadati</taxon>
        <taxon>Pseudomonadota</taxon>
        <taxon>Gammaproteobacteria</taxon>
        <taxon>Cellvibrionales</taxon>
        <taxon>Spongiibacteraceae</taxon>
        <taxon>Zhongshania</taxon>
    </lineage>
</organism>
<evidence type="ECO:0000256" key="4">
    <source>
        <dbReference type="ARBA" id="ARBA00022679"/>
    </source>
</evidence>
<dbReference type="GO" id="GO:0050515">
    <property type="term" value="F:4-(cytidine 5'-diphospho)-2-C-methyl-D-erythritol kinase activity"/>
    <property type="evidence" value="ECO:0007669"/>
    <property type="project" value="UniProtKB-UniRule"/>
</dbReference>
<dbReference type="EMBL" id="PQGG01000013">
    <property type="protein sequence ID" value="POP53495.1"/>
    <property type="molecule type" value="Genomic_DNA"/>
</dbReference>
<sequence length="282" mass="30764">MQTLSLPCPAKINLFLKITGRRDDGYHELQTLFQLLDYGDTLQLSHRDDGKLALINALSGVNIEDNLVFRAARKLQPFARDIPCGANITLEKRLPMGGGIGGGSSDAASTLLGLNQLWQLDLSVNQLAEIGLELGADVPVFVRGKTAWAEGIGEKLTPVETQELWYVVLKPDCHVSTAEIFCHEQLTRHDSPIKIATFLEGGTGNSCEPLVRKLYPKIDKALIWLEQFSPAKLTGTGACVFASFEDQITAETVCAQRPTEIDGFVARGINTSPLHRALGLIK</sequence>
<comment type="pathway">
    <text evidence="10">Isoprenoid biosynthesis; isopentenyl diphosphate biosynthesis via DXP pathway; isopentenyl diphosphate from 1-deoxy-D-xylulose 5-phosphate: step 3/6.</text>
</comment>
<dbReference type="Gene3D" id="3.30.70.890">
    <property type="entry name" value="GHMP kinase, C-terminal domain"/>
    <property type="match status" value="1"/>
</dbReference>
<dbReference type="HAMAP" id="MF_00061">
    <property type="entry name" value="IspE"/>
    <property type="match status" value="1"/>
</dbReference>
<evidence type="ECO:0000313" key="13">
    <source>
        <dbReference type="EMBL" id="POP53495.1"/>
    </source>
</evidence>
<dbReference type="RefSeq" id="WP_103683567.1">
    <property type="nucleotide sequence ID" value="NZ_PQGG01000013.1"/>
</dbReference>
<evidence type="ECO:0000256" key="9">
    <source>
        <dbReference type="ARBA" id="ARBA00032554"/>
    </source>
</evidence>
<gene>
    <name evidence="10" type="primary">ispE</name>
    <name evidence="13" type="ORF">C0068_05900</name>
</gene>
<comment type="catalytic activity">
    <reaction evidence="10">
        <text>4-CDP-2-C-methyl-D-erythritol + ATP = 4-CDP-2-C-methyl-D-erythritol 2-phosphate + ADP + H(+)</text>
        <dbReference type="Rhea" id="RHEA:18437"/>
        <dbReference type="ChEBI" id="CHEBI:15378"/>
        <dbReference type="ChEBI" id="CHEBI:30616"/>
        <dbReference type="ChEBI" id="CHEBI:57823"/>
        <dbReference type="ChEBI" id="CHEBI:57919"/>
        <dbReference type="ChEBI" id="CHEBI:456216"/>
        <dbReference type="EC" id="2.7.1.148"/>
    </reaction>
</comment>
<keyword evidence="4 10" id="KW-0808">Transferase</keyword>
<dbReference type="SUPFAM" id="SSF54211">
    <property type="entry name" value="Ribosomal protein S5 domain 2-like"/>
    <property type="match status" value="1"/>
</dbReference>
<dbReference type="Proteomes" id="UP000237222">
    <property type="component" value="Unassembled WGS sequence"/>
</dbReference>
<comment type="caution">
    <text evidence="13">The sequence shown here is derived from an EMBL/GenBank/DDBJ whole genome shotgun (WGS) entry which is preliminary data.</text>
</comment>
<protein>
    <recommendedName>
        <fullName evidence="3 10">4-diphosphocytidyl-2-C-methyl-D-erythritol kinase</fullName>
        <shortName evidence="10">CMK</shortName>
        <ecNumber evidence="2 10">2.7.1.148</ecNumber>
    </recommendedName>
    <alternativeName>
        <fullName evidence="9 10">4-(cytidine-5'-diphospho)-2-C-methyl-D-erythritol kinase</fullName>
    </alternativeName>
</protein>
<proteinExistence type="inferred from homology"/>
<dbReference type="GO" id="GO:0005524">
    <property type="term" value="F:ATP binding"/>
    <property type="evidence" value="ECO:0007669"/>
    <property type="project" value="UniProtKB-UniRule"/>
</dbReference>
<dbReference type="PANTHER" id="PTHR43527:SF2">
    <property type="entry name" value="4-DIPHOSPHOCYTIDYL-2-C-METHYL-D-ERYTHRITOL KINASE, CHLOROPLASTIC"/>
    <property type="match status" value="1"/>
</dbReference>
<feature type="domain" description="GHMP kinase C-terminal" evidence="12">
    <location>
        <begin position="204"/>
        <end position="255"/>
    </location>
</feature>
<dbReference type="InterPro" id="IPR006204">
    <property type="entry name" value="GHMP_kinase_N_dom"/>
</dbReference>
<evidence type="ECO:0000256" key="3">
    <source>
        <dbReference type="ARBA" id="ARBA00017473"/>
    </source>
</evidence>
<dbReference type="InterPro" id="IPR020568">
    <property type="entry name" value="Ribosomal_Su5_D2-typ_SF"/>
</dbReference>
<dbReference type="Pfam" id="PF08544">
    <property type="entry name" value="GHMP_kinases_C"/>
    <property type="match status" value="1"/>
</dbReference>
<dbReference type="InterPro" id="IPR014721">
    <property type="entry name" value="Ribsml_uS5_D2-typ_fold_subgr"/>
</dbReference>
<dbReference type="UniPathway" id="UPA00056">
    <property type="reaction ID" value="UER00094"/>
</dbReference>
<accession>A0A2S4HHM8</accession>
<dbReference type="AlphaFoldDB" id="A0A2S4HHM8"/>
<dbReference type="NCBIfam" id="TIGR00154">
    <property type="entry name" value="ispE"/>
    <property type="match status" value="1"/>
</dbReference>
<feature type="active site" evidence="10">
    <location>
        <position position="11"/>
    </location>
</feature>
<feature type="binding site" evidence="10">
    <location>
        <begin position="95"/>
        <end position="105"/>
    </location>
    <ligand>
        <name>ATP</name>
        <dbReference type="ChEBI" id="CHEBI:30616"/>
    </ligand>
</feature>
<evidence type="ECO:0000259" key="12">
    <source>
        <dbReference type="Pfam" id="PF08544"/>
    </source>
</evidence>
<dbReference type="PANTHER" id="PTHR43527">
    <property type="entry name" value="4-DIPHOSPHOCYTIDYL-2-C-METHYL-D-ERYTHRITOL KINASE, CHLOROPLASTIC"/>
    <property type="match status" value="1"/>
</dbReference>
<evidence type="ECO:0000259" key="11">
    <source>
        <dbReference type="Pfam" id="PF00288"/>
    </source>
</evidence>
<dbReference type="InterPro" id="IPR013750">
    <property type="entry name" value="GHMP_kinase_C_dom"/>
</dbReference>
<evidence type="ECO:0000256" key="5">
    <source>
        <dbReference type="ARBA" id="ARBA00022741"/>
    </source>
</evidence>
<keyword evidence="6 10" id="KW-0418">Kinase</keyword>